<proteinExistence type="predicted"/>
<dbReference type="AlphaFoldDB" id="A0A8C8DFJ8"/>
<sequence>MDIHVQIHILVTLTFPTRGMLVGGRLPKPPPDVLRAGERKQFRSAEKLFLVRFCDSRRSWQWLPRSKMAPIGINDTSDRMKLEARSSSMALPSSVSLRRLRVTLSPVAFRSSSWLVLSPLWKTSLL</sequence>
<dbReference type="Ensembl" id="ENSOSIT00000003451.1">
    <property type="protein sequence ID" value="ENSOSIP00000003210.1"/>
    <property type="gene ID" value="ENSOSIG00000002100.1"/>
</dbReference>
<organism evidence="1 2">
    <name type="scientific">Oryzias sinensis</name>
    <name type="common">Chinese medaka</name>
    <dbReference type="NCBI Taxonomy" id="183150"/>
    <lineage>
        <taxon>Eukaryota</taxon>
        <taxon>Metazoa</taxon>
        <taxon>Chordata</taxon>
        <taxon>Craniata</taxon>
        <taxon>Vertebrata</taxon>
        <taxon>Euteleostomi</taxon>
        <taxon>Actinopterygii</taxon>
        <taxon>Neopterygii</taxon>
        <taxon>Teleostei</taxon>
        <taxon>Neoteleostei</taxon>
        <taxon>Acanthomorphata</taxon>
        <taxon>Ovalentaria</taxon>
        <taxon>Atherinomorphae</taxon>
        <taxon>Beloniformes</taxon>
        <taxon>Adrianichthyidae</taxon>
        <taxon>Oryziinae</taxon>
        <taxon>Oryzias</taxon>
    </lineage>
</organism>
<keyword evidence="2" id="KW-1185">Reference proteome</keyword>
<protein>
    <submittedName>
        <fullName evidence="1">Uncharacterized protein</fullName>
    </submittedName>
</protein>
<reference evidence="1" key="1">
    <citation type="submission" date="2025-08" db="UniProtKB">
        <authorList>
            <consortium name="Ensembl"/>
        </authorList>
    </citation>
    <scope>IDENTIFICATION</scope>
</reference>
<evidence type="ECO:0000313" key="2">
    <source>
        <dbReference type="Proteomes" id="UP000694383"/>
    </source>
</evidence>
<name>A0A8C8DFJ8_9TELE</name>
<evidence type="ECO:0000313" key="1">
    <source>
        <dbReference type="Ensembl" id="ENSOSIP00000003210.1"/>
    </source>
</evidence>
<dbReference type="Gene3D" id="2.30.30.140">
    <property type="match status" value="1"/>
</dbReference>
<accession>A0A8C8DFJ8</accession>
<reference evidence="1" key="2">
    <citation type="submission" date="2025-09" db="UniProtKB">
        <authorList>
            <consortium name="Ensembl"/>
        </authorList>
    </citation>
    <scope>IDENTIFICATION</scope>
</reference>
<dbReference type="Proteomes" id="UP000694383">
    <property type="component" value="Unplaced"/>
</dbReference>